<dbReference type="RefSeq" id="WP_189213108.1">
    <property type="nucleotide sequence ID" value="NZ_BMRB01000005.1"/>
</dbReference>
<evidence type="ECO:0000256" key="5">
    <source>
        <dbReference type="ARBA" id="ARBA00035127"/>
    </source>
</evidence>
<dbReference type="Proteomes" id="UP000660680">
    <property type="component" value="Unassembled WGS sequence"/>
</dbReference>
<dbReference type="EMBL" id="BMRB01000005">
    <property type="protein sequence ID" value="GGS49618.1"/>
    <property type="molecule type" value="Genomic_DNA"/>
</dbReference>
<keyword evidence="10" id="KW-1185">Reference proteome</keyword>
<dbReference type="GO" id="GO:0016829">
    <property type="term" value="F:lyase activity"/>
    <property type="evidence" value="ECO:0007669"/>
    <property type="project" value="UniProtKB-KW"/>
</dbReference>
<keyword evidence="2" id="KW-0443">Lipid metabolism</keyword>
<sequence>MSTATPVRHPTDTDLLARVLRCYKPNCRYLRAMSVSAVDGHLLGTAELAVDESCYIDDTGHLNAVEVNIAYNQMLYYAIALAVREDLVPAVLGTWTMDDYWRRQLPDILITRMVSRFRWPVDPRRFHGEFALTGHSSRRLSAESPPLIALETGFRFWDDHRGRSDGEVTVAIVAAT</sequence>
<keyword evidence="3" id="KW-0456">Lyase</keyword>
<dbReference type="GO" id="GO:0006631">
    <property type="term" value="P:fatty acid metabolic process"/>
    <property type="evidence" value="ECO:0007669"/>
    <property type="project" value="UniProtKB-KW"/>
</dbReference>
<reference evidence="9" key="1">
    <citation type="journal article" date="2014" name="Int. J. Syst. Evol. Microbiol.">
        <title>Complete genome sequence of Corynebacterium casei LMG S-19264T (=DSM 44701T), isolated from a smear-ripened cheese.</title>
        <authorList>
            <consortium name="US DOE Joint Genome Institute (JGI-PGF)"/>
            <person name="Walter F."/>
            <person name="Albersmeier A."/>
            <person name="Kalinowski J."/>
            <person name="Ruckert C."/>
        </authorList>
    </citation>
    <scope>NUCLEOTIDE SEQUENCE</scope>
    <source>
        <strain evidence="9">JCM 3276</strain>
    </source>
</reference>
<gene>
    <name evidence="9" type="ORF">GCM10010171_50930</name>
</gene>
<dbReference type="Gene3D" id="3.10.129.30">
    <property type="entry name" value="Rv0098, thioesterase-like hot dog domain"/>
    <property type="match status" value="1"/>
</dbReference>
<evidence type="ECO:0000256" key="6">
    <source>
        <dbReference type="ARBA" id="ARBA00035169"/>
    </source>
</evidence>
<proteinExistence type="inferred from homology"/>
<evidence type="ECO:0000256" key="2">
    <source>
        <dbReference type="ARBA" id="ARBA00023098"/>
    </source>
</evidence>
<evidence type="ECO:0000313" key="10">
    <source>
        <dbReference type="Proteomes" id="UP000660680"/>
    </source>
</evidence>
<dbReference type="EC" id="4.3.2.11" evidence="5"/>
<dbReference type="InterPro" id="IPR022598">
    <property type="entry name" value="FcoT_ThioEstase"/>
</dbReference>
<evidence type="ECO:0000256" key="3">
    <source>
        <dbReference type="ARBA" id="ARBA00023239"/>
    </source>
</evidence>
<evidence type="ECO:0000256" key="4">
    <source>
        <dbReference type="ARBA" id="ARBA00035117"/>
    </source>
</evidence>
<dbReference type="InterPro" id="IPR043064">
    <property type="entry name" value="FcoT_ThioEstase_Rv0098-like_sf"/>
</dbReference>
<evidence type="ECO:0000256" key="1">
    <source>
        <dbReference type="ARBA" id="ARBA00022832"/>
    </source>
</evidence>
<accession>A0A918GNJ8</accession>
<dbReference type="AlphaFoldDB" id="A0A918GNJ8"/>
<organism evidence="9 10">
    <name type="scientific">Actinokineospora fastidiosa</name>
    <dbReference type="NCBI Taxonomy" id="1816"/>
    <lineage>
        <taxon>Bacteria</taxon>
        <taxon>Bacillati</taxon>
        <taxon>Actinomycetota</taxon>
        <taxon>Actinomycetes</taxon>
        <taxon>Pseudonocardiales</taxon>
        <taxon>Pseudonocardiaceae</taxon>
        <taxon>Actinokineospora</taxon>
    </lineage>
</organism>
<evidence type="ECO:0000256" key="7">
    <source>
        <dbReference type="ARBA" id="ARBA00035448"/>
    </source>
</evidence>
<evidence type="ECO:0000313" key="9">
    <source>
        <dbReference type="EMBL" id="GGS49618.1"/>
    </source>
</evidence>
<name>A0A918GNJ8_9PSEU</name>
<protein>
    <recommendedName>
        <fullName evidence="6">(2E)-enoyl-[ACP] glycyltransferase</fullName>
        <ecNumber evidence="5">4.3.2.11</ecNumber>
    </recommendedName>
    <alternativeName>
        <fullName evidence="7">(2E)-unsaturated fatty acyl-[ACP] glycyltransferase</fullName>
    </alternativeName>
</protein>
<evidence type="ECO:0000256" key="8">
    <source>
        <dbReference type="ARBA" id="ARBA00048742"/>
    </source>
</evidence>
<keyword evidence="1" id="KW-0276">Fatty acid metabolism</keyword>
<comment type="caution">
    <text evidence="9">The sequence shown here is derived from an EMBL/GenBank/DDBJ whole genome shotgun (WGS) entry which is preliminary data.</text>
</comment>
<dbReference type="Pfam" id="PF10862">
    <property type="entry name" value="FcoT"/>
    <property type="match status" value="1"/>
</dbReference>
<reference evidence="9" key="2">
    <citation type="submission" date="2020-09" db="EMBL/GenBank/DDBJ databases">
        <authorList>
            <person name="Sun Q."/>
            <person name="Ohkuma M."/>
        </authorList>
    </citation>
    <scope>NUCLEOTIDE SEQUENCE</scope>
    <source>
        <strain evidence="9">JCM 3276</strain>
    </source>
</reference>
<comment type="catalytic activity">
    <reaction evidence="8">
        <text>a (3R)-3-[(carboxymethyl)amino]fatty acid + holo-[ACP] + H(+) = a (2E)-enoyl-[ACP] + glycine + H2O</text>
        <dbReference type="Rhea" id="RHEA:74923"/>
        <dbReference type="Rhea" id="RHEA-COMP:9685"/>
        <dbReference type="Rhea" id="RHEA-COMP:9925"/>
        <dbReference type="ChEBI" id="CHEBI:15377"/>
        <dbReference type="ChEBI" id="CHEBI:15378"/>
        <dbReference type="ChEBI" id="CHEBI:57305"/>
        <dbReference type="ChEBI" id="CHEBI:64479"/>
        <dbReference type="ChEBI" id="CHEBI:78784"/>
        <dbReference type="ChEBI" id="CHEBI:193080"/>
        <dbReference type="EC" id="4.3.2.11"/>
    </reaction>
    <physiologicalReaction direction="right-to-left" evidence="8">
        <dbReference type="Rhea" id="RHEA:74925"/>
    </physiologicalReaction>
</comment>
<comment type="similarity">
    <text evidence="4">Belongs to the FcoT family.</text>
</comment>